<proteinExistence type="predicted"/>
<sequence length="52" mass="5494">MVYDEQPGDSNSGRKVVGRMSTQYIGAKKVVGALEVAEKEKCGYGGNKTAGE</sequence>
<comment type="caution">
    <text evidence="1">The sequence shown here is derived from an EMBL/GenBank/DDBJ whole genome shotgun (WGS) entry which is preliminary data.</text>
</comment>
<evidence type="ECO:0000313" key="2">
    <source>
        <dbReference type="Proteomes" id="UP001600943"/>
    </source>
</evidence>
<name>A0ABQ0BBN9_9FIRM</name>
<protein>
    <submittedName>
        <fullName evidence="1">Uncharacterized protein</fullName>
    </submittedName>
</protein>
<reference evidence="1 2" key="1">
    <citation type="submission" date="2024-04" db="EMBL/GenBank/DDBJ databases">
        <title>Defined microbial consortia suppress multidrug-resistant proinflammatory Enterobacteriaceae via ecological control.</title>
        <authorList>
            <person name="Furuichi M."/>
            <person name="Kawaguchi T."/>
            <person name="Pust M."/>
            <person name="Yasuma K."/>
            <person name="Plichta D."/>
            <person name="Hasegawa N."/>
            <person name="Ohya T."/>
            <person name="Bhattarai S."/>
            <person name="Sasajima S."/>
            <person name="Aoto Y."/>
            <person name="Tuganbaev T."/>
            <person name="Yaginuma M."/>
            <person name="Ueda M."/>
            <person name="Okahashi N."/>
            <person name="Amafuji K."/>
            <person name="Kiridooshi Y."/>
            <person name="Sugita K."/>
            <person name="Strazar M."/>
            <person name="Skelly A."/>
            <person name="Suda W."/>
            <person name="Hattori M."/>
            <person name="Nakamoto N."/>
            <person name="Caballero S."/>
            <person name="Norman J."/>
            <person name="Olle B."/>
            <person name="Tanoue T."/>
            <person name="Arita M."/>
            <person name="Bucci V."/>
            <person name="Atarashi K."/>
            <person name="Xavier R."/>
            <person name="Honda K."/>
        </authorList>
    </citation>
    <scope>NUCLEOTIDE SEQUENCE [LARGE SCALE GENOMIC DNA]</scope>
    <source>
        <strain evidence="2">k04-0078-D8-1</strain>
    </source>
</reference>
<organism evidence="1 2">
    <name type="scientific">Blautia hominis</name>
    <dbReference type="NCBI Taxonomy" id="2025493"/>
    <lineage>
        <taxon>Bacteria</taxon>
        <taxon>Bacillati</taxon>
        <taxon>Bacillota</taxon>
        <taxon>Clostridia</taxon>
        <taxon>Lachnospirales</taxon>
        <taxon>Lachnospiraceae</taxon>
        <taxon>Blautia</taxon>
    </lineage>
</organism>
<accession>A0ABQ0BBN9</accession>
<dbReference type="EMBL" id="BAABYW010000001">
    <property type="protein sequence ID" value="GAA6408869.1"/>
    <property type="molecule type" value="Genomic_DNA"/>
</dbReference>
<dbReference type="Proteomes" id="UP001600943">
    <property type="component" value="Unassembled WGS sequence"/>
</dbReference>
<keyword evidence="2" id="KW-1185">Reference proteome</keyword>
<gene>
    <name evidence="1" type="ORF">K040078D81_29860</name>
</gene>
<evidence type="ECO:0000313" key="1">
    <source>
        <dbReference type="EMBL" id="GAA6408869.1"/>
    </source>
</evidence>